<keyword evidence="7" id="KW-0238">DNA-binding</keyword>
<dbReference type="FunFam" id="1.10.10.60:FF:000151">
    <property type="entry name" value="histone H2A deubiquitinase MYSM1 isoform X2"/>
    <property type="match status" value="1"/>
</dbReference>
<feature type="compositionally biased region" description="Polar residues" evidence="10">
    <location>
        <begin position="206"/>
        <end position="215"/>
    </location>
</feature>
<evidence type="ECO:0000313" key="14">
    <source>
        <dbReference type="EMBL" id="TFJ85643.1"/>
    </source>
</evidence>
<dbReference type="InterPro" id="IPR009057">
    <property type="entry name" value="Homeodomain-like_sf"/>
</dbReference>
<dbReference type="GO" id="GO:0003677">
    <property type="term" value="F:DNA binding"/>
    <property type="evidence" value="ECO:0007669"/>
    <property type="project" value="UniProtKB-KW"/>
</dbReference>
<evidence type="ECO:0000259" key="13">
    <source>
        <dbReference type="PROSITE" id="PS51294"/>
    </source>
</evidence>
<keyword evidence="1" id="KW-0645">Protease</keyword>
<dbReference type="GO" id="GO:0006508">
    <property type="term" value="P:proteolysis"/>
    <property type="evidence" value="ECO:0007669"/>
    <property type="project" value="UniProtKB-KW"/>
</dbReference>
<keyword evidence="15" id="KW-1185">Reference proteome</keyword>
<evidence type="ECO:0000256" key="5">
    <source>
        <dbReference type="ARBA" id="ARBA00023015"/>
    </source>
</evidence>
<evidence type="ECO:0000259" key="12">
    <source>
        <dbReference type="PROSITE" id="PS51293"/>
    </source>
</evidence>
<feature type="domain" description="Myb-like" evidence="11">
    <location>
        <begin position="12"/>
        <end position="62"/>
    </location>
</feature>
<comment type="caution">
    <text evidence="14">The sequence shown here is derived from an EMBL/GenBank/DDBJ whole genome shotgun (WGS) entry which is preliminary data.</text>
</comment>
<dbReference type="CDD" id="cd00167">
    <property type="entry name" value="SANT"/>
    <property type="match status" value="1"/>
</dbReference>
<keyword evidence="3" id="KW-0378">Hydrolase</keyword>
<dbReference type="InterPro" id="IPR017930">
    <property type="entry name" value="Myb_dom"/>
</dbReference>
<feature type="compositionally biased region" description="Basic and acidic residues" evidence="10">
    <location>
        <begin position="403"/>
        <end position="418"/>
    </location>
</feature>
<dbReference type="NCBIfam" id="TIGR01557">
    <property type="entry name" value="myb_SHAQKYF"/>
    <property type="match status" value="1"/>
</dbReference>
<dbReference type="SMART" id="SM00717">
    <property type="entry name" value="SANT"/>
    <property type="match status" value="1"/>
</dbReference>
<evidence type="ECO:0000256" key="6">
    <source>
        <dbReference type="ARBA" id="ARBA00023049"/>
    </source>
</evidence>
<name>A0A4D9D6K9_9STRA</name>
<evidence type="ECO:0000256" key="2">
    <source>
        <dbReference type="ARBA" id="ARBA00022723"/>
    </source>
</evidence>
<keyword evidence="2" id="KW-0479">Metal-binding</keyword>
<feature type="domain" description="SANT" evidence="12">
    <location>
        <begin position="15"/>
        <end position="70"/>
    </location>
</feature>
<dbReference type="Pfam" id="PF00249">
    <property type="entry name" value="Myb_DNA-binding"/>
    <property type="match status" value="1"/>
</dbReference>
<keyword evidence="8" id="KW-0804">Transcription</keyword>
<dbReference type="InterPro" id="IPR001005">
    <property type="entry name" value="SANT/Myb"/>
</dbReference>
<feature type="region of interest" description="Disordered" evidence="10">
    <location>
        <begin position="403"/>
        <end position="432"/>
    </location>
</feature>
<evidence type="ECO:0000256" key="4">
    <source>
        <dbReference type="ARBA" id="ARBA00022833"/>
    </source>
</evidence>
<evidence type="ECO:0000256" key="7">
    <source>
        <dbReference type="ARBA" id="ARBA00023125"/>
    </source>
</evidence>
<keyword evidence="5" id="KW-0805">Transcription regulation</keyword>
<dbReference type="InterPro" id="IPR006447">
    <property type="entry name" value="Myb_dom_plants"/>
</dbReference>
<feature type="domain" description="HTH myb-type" evidence="13">
    <location>
        <begin position="18"/>
        <end position="66"/>
    </location>
</feature>
<dbReference type="PROSITE" id="PS51293">
    <property type="entry name" value="SANT"/>
    <property type="match status" value="1"/>
</dbReference>
<keyword evidence="6" id="KW-0482">Metalloprotease</keyword>
<evidence type="ECO:0000256" key="10">
    <source>
        <dbReference type="SAM" id="MobiDB-lite"/>
    </source>
</evidence>
<protein>
    <submittedName>
        <fullName evidence="14">Uncharacterized protein</fullName>
    </submittedName>
</protein>
<feature type="compositionally biased region" description="Acidic residues" evidence="10">
    <location>
        <begin position="463"/>
        <end position="476"/>
    </location>
</feature>
<feature type="region of interest" description="Disordered" evidence="10">
    <location>
        <begin position="621"/>
        <end position="645"/>
    </location>
</feature>
<evidence type="ECO:0000256" key="9">
    <source>
        <dbReference type="ARBA" id="ARBA00023242"/>
    </source>
</evidence>
<dbReference type="Proteomes" id="UP000355283">
    <property type="component" value="Unassembled WGS sequence"/>
</dbReference>
<dbReference type="OrthoDB" id="118550at2759"/>
<gene>
    <name evidence="14" type="ORF">NSK_003151</name>
</gene>
<feature type="compositionally biased region" description="Low complexity" evidence="10">
    <location>
        <begin position="444"/>
        <end position="462"/>
    </location>
</feature>
<evidence type="ECO:0000256" key="1">
    <source>
        <dbReference type="ARBA" id="ARBA00022670"/>
    </source>
</evidence>
<dbReference type="SUPFAM" id="SSF46689">
    <property type="entry name" value="Homeodomain-like"/>
    <property type="match status" value="1"/>
</dbReference>
<keyword evidence="9" id="KW-0539">Nucleus</keyword>
<feature type="compositionally biased region" description="Low complexity" evidence="10">
    <location>
        <begin position="536"/>
        <end position="548"/>
    </location>
</feature>
<evidence type="ECO:0000256" key="8">
    <source>
        <dbReference type="ARBA" id="ARBA00023163"/>
    </source>
</evidence>
<feature type="region of interest" description="Disordered" evidence="10">
    <location>
        <begin position="444"/>
        <end position="476"/>
    </location>
</feature>
<sequence length="685" mass="72680">MARPKKGYMDEEEGSTTGRWTTEEHALFEDGLRKYGKQWKRIAEEIPSRTVVQIRTHAQKYFLKLAKIEPATSTSIALKPPTNHNQFYPHVHAHNHGVHSNAAFTSLTGYPSNGNGNVGPDMELSGQGSGMDLPLSLTRKKRSVGKSTYRRLVPGLDGDEMEEEIGCFEADKMEKEGEGINEEDEGCPFRSSTLTSRGRVSRPPRNKSTFTSHPSSPAGIGMRGEGFGSGIDTSHSGATLEGIPQNGASARAVGTALRKQQKQRARRTAPLEQNELRGSGTVFSSASSLTHSIWGALHTSSTDPLPSSLQSLPPRGLMNAEDSGCRPGAGVGPAGGLMVRIPMGEEHALDMEDNLFAAGELNGLFESLREGALVGAPTQTPTSVMHLYPDMDGFPDAMGPHVHGREEDGKGEVKRERVGGANEALPGSDRPDYMLGVPGSLQSTGCCGSSTTSASSGVAGTTEGEEEEEEEALGEGEDAFSHLHELAGRGAPDWADAFEEALGALEGVEGVGEEGALGLHALQQSERLEPMGREASSNSLTDSSNTDTYLPSDESDGEQAGARPHLGSHLVRGLEDCGVENGPVGKRARLSYGYGQEGGEDFTSSLHTRGTSMAPSLVKEQAWKGEEGEKKRGEAVSGEEEEEDYGYFTTTEEDLDHFLVNILDGVTVTSTAGSATVGSVGVAPV</sequence>
<dbReference type="GO" id="GO:0046872">
    <property type="term" value="F:metal ion binding"/>
    <property type="evidence" value="ECO:0007669"/>
    <property type="project" value="UniProtKB-KW"/>
</dbReference>
<evidence type="ECO:0000313" key="15">
    <source>
        <dbReference type="Proteomes" id="UP000355283"/>
    </source>
</evidence>
<accession>A0A4D9D6K9</accession>
<dbReference type="AlphaFoldDB" id="A0A4D9D6K9"/>
<proteinExistence type="predicted"/>
<dbReference type="GO" id="GO:0008237">
    <property type="term" value="F:metallopeptidase activity"/>
    <property type="evidence" value="ECO:0007669"/>
    <property type="project" value="UniProtKB-KW"/>
</dbReference>
<dbReference type="EMBL" id="SDOX01000011">
    <property type="protein sequence ID" value="TFJ85643.1"/>
    <property type="molecule type" value="Genomic_DNA"/>
</dbReference>
<dbReference type="Gene3D" id="1.10.10.60">
    <property type="entry name" value="Homeodomain-like"/>
    <property type="match status" value="1"/>
</dbReference>
<evidence type="ECO:0000256" key="3">
    <source>
        <dbReference type="ARBA" id="ARBA00022801"/>
    </source>
</evidence>
<keyword evidence="4" id="KW-0862">Zinc</keyword>
<feature type="compositionally biased region" description="Basic and acidic residues" evidence="10">
    <location>
        <begin position="621"/>
        <end position="634"/>
    </location>
</feature>
<organism evidence="14 15">
    <name type="scientific">Nannochloropsis salina CCMP1776</name>
    <dbReference type="NCBI Taxonomy" id="1027361"/>
    <lineage>
        <taxon>Eukaryota</taxon>
        <taxon>Sar</taxon>
        <taxon>Stramenopiles</taxon>
        <taxon>Ochrophyta</taxon>
        <taxon>Eustigmatophyceae</taxon>
        <taxon>Eustigmatales</taxon>
        <taxon>Monodopsidaceae</taxon>
        <taxon>Microchloropsis</taxon>
        <taxon>Microchloropsis salina</taxon>
    </lineage>
</organism>
<dbReference type="PROSITE" id="PS50090">
    <property type="entry name" value="MYB_LIKE"/>
    <property type="match status" value="1"/>
</dbReference>
<evidence type="ECO:0000259" key="11">
    <source>
        <dbReference type="PROSITE" id="PS50090"/>
    </source>
</evidence>
<reference evidence="14 15" key="1">
    <citation type="submission" date="2019-01" db="EMBL/GenBank/DDBJ databases">
        <title>Nuclear Genome Assembly of the Microalgal Biofuel strain Nannochloropsis salina CCMP1776.</title>
        <authorList>
            <person name="Hovde B."/>
        </authorList>
    </citation>
    <scope>NUCLEOTIDE SEQUENCE [LARGE SCALE GENOMIC DNA]</scope>
    <source>
        <strain evidence="14 15">CCMP1776</strain>
    </source>
</reference>
<feature type="region of interest" description="Disordered" evidence="10">
    <location>
        <begin position="530"/>
        <end position="564"/>
    </location>
</feature>
<dbReference type="InterPro" id="IPR017884">
    <property type="entry name" value="SANT_dom"/>
</dbReference>
<dbReference type="PROSITE" id="PS51294">
    <property type="entry name" value="HTH_MYB"/>
    <property type="match status" value="1"/>
</dbReference>
<dbReference type="PANTHER" id="PTHR12802">
    <property type="entry name" value="SWI/SNF COMPLEX-RELATED"/>
    <property type="match status" value="1"/>
</dbReference>
<feature type="region of interest" description="Disordered" evidence="10">
    <location>
        <begin position="179"/>
        <end position="220"/>
    </location>
</feature>